<dbReference type="AlphaFoldDB" id="A0A8S2D6Q6"/>
<gene>
    <name evidence="1" type="ORF">OVA965_LOCUS5920</name>
    <name evidence="2" type="ORF">TMI583_LOCUS5917</name>
</gene>
<dbReference type="Proteomes" id="UP000682733">
    <property type="component" value="Unassembled WGS sequence"/>
</dbReference>
<comment type="caution">
    <text evidence="1">The sequence shown here is derived from an EMBL/GenBank/DDBJ whole genome shotgun (WGS) entry which is preliminary data.</text>
</comment>
<name>A0A8S2D6Q6_9BILA</name>
<proteinExistence type="predicted"/>
<reference evidence="1" key="1">
    <citation type="submission" date="2021-02" db="EMBL/GenBank/DDBJ databases">
        <authorList>
            <person name="Nowell W R."/>
        </authorList>
    </citation>
    <scope>NUCLEOTIDE SEQUENCE</scope>
</reference>
<evidence type="ECO:0000313" key="2">
    <source>
        <dbReference type="EMBL" id="CAF3610919.1"/>
    </source>
</evidence>
<sequence>MDQCVYKLRFIENPKQRSMSEDSLLHAFFNATACQWAANNNHWGFLKKKFSTQNFSSKENIEKIKLWFVDTTEETSILNCIEEPLREDVTIEVIQNFKSEFSNLIQLSLISLKPDEIKDRVEYISKIFVNINRYDEICECIDLISETKIENKVKECIDSIKIARENIEQTKSERLEVNAIVDIMFALLKQHSLELLSFQEKLSQMFEYFENNLHRTILLTMTEKNMLINESQYSTSAKDLNFILQNSRPNADYQPHFFHYRKFLILFKDFLKCEKIFADAEQMLSQCKSIQEVFEDEKNIEPTNRMAEKSLSVILPFMQRFEKVENSLQKFHQIFKCLLPSCYESLELSVINGRLKVDIYNKICDHKQTFDDIRKCIDDLFEKAKVDESIQIDLNLDSAQKQLEDVFESFNACITCKDERAVHYIGAYLRQTMMNRVDYYVNSLASFRHKSLLSMELFEKELHQFLLSSVRNTIKMKTASEKLANRAMSYSNLVNARNVSYNSAIAIYKKVIEFFHEKKSTIPTDVINSVRTQLENTNHSHGAYLPMKIDNLTKMLRRFANVEEVLPEFSQLFRQCLHHRYDHLFEQEVFSTNARIQNEIFDHLTQNNSVNNIKKIVNIFQNGKLSNILTKCDSFLQDKDEKGITEISECLRQCILDTTEDYTSSLLTFRRTALIAFNHFEQDF</sequence>
<organism evidence="1 3">
    <name type="scientific">Didymodactylos carnosus</name>
    <dbReference type="NCBI Taxonomy" id="1234261"/>
    <lineage>
        <taxon>Eukaryota</taxon>
        <taxon>Metazoa</taxon>
        <taxon>Spiralia</taxon>
        <taxon>Gnathifera</taxon>
        <taxon>Rotifera</taxon>
        <taxon>Eurotatoria</taxon>
        <taxon>Bdelloidea</taxon>
        <taxon>Philodinida</taxon>
        <taxon>Philodinidae</taxon>
        <taxon>Didymodactylos</taxon>
    </lineage>
</organism>
<evidence type="ECO:0000313" key="1">
    <source>
        <dbReference type="EMBL" id="CAF0826397.1"/>
    </source>
</evidence>
<dbReference type="EMBL" id="CAJOBA010001714">
    <property type="protein sequence ID" value="CAF3610919.1"/>
    <property type="molecule type" value="Genomic_DNA"/>
</dbReference>
<dbReference type="EMBL" id="CAJNOK010001714">
    <property type="protein sequence ID" value="CAF0826397.1"/>
    <property type="molecule type" value="Genomic_DNA"/>
</dbReference>
<dbReference type="Proteomes" id="UP000677228">
    <property type="component" value="Unassembled WGS sequence"/>
</dbReference>
<protein>
    <submittedName>
        <fullName evidence="1">Uncharacterized protein</fullName>
    </submittedName>
</protein>
<accession>A0A8S2D6Q6</accession>
<evidence type="ECO:0000313" key="3">
    <source>
        <dbReference type="Proteomes" id="UP000677228"/>
    </source>
</evidence>